<keyword evidence="2" id="KW-0238">DNA-binding</keyword>
<keyword evidence="4" id="KW-0804">Transcription</keyword>
<keyword evidence="1" id="KW-0805">Transcription regulation</keyword>
<dbReference type="GO" id="GO:0043565">
    <property type="term" value="F:sequence-specific DNA binding"/>
    <property type="evidence" value="ECO:0007669"/>
    <property type="project" value="InterPro"/>
</dbReference>
<dbReference type="InterPro" id="IPR037923">
    <property type="entry name" value="HTH-like"/>
</dbReference>
<dbReference type="InterPro" id="IPR050204">
    <property type="entry name" value="AraC_XylS_family_regulators"/>
</dbReference>
<dbReference type="Gene3D" id="1.10.10.60">
    <property type="entry name" value="Homeodomain-like"/>
    <property type="match status" value="2"/>
</dbReference>
<feature type="domain" description="HTH araC/xylS-type" evidence="5">
    <location>
        <begin position="174"/>
        <end position="274"/>
    </location>
</feature>
<proteinExistence type="predicted"/>
<dbReference type="EMBL" id="MOXJ01000007">
    <property type="protein sequence ID" value="PDO10937.1"/>
    <property type="molecule type" value="Genomic_DNA"/>
</dbReference>
<dbReference type="SMART" id="SM00342">
    <property type="entry name" value="HTH_ARAC"/>
    <property type="match status" value="1"/>
</dbReference>
<dbReference type="PRINTS" id="PR00032">
    <property type="entry name" value="HTHARAC"/>
</dbReference>
<dbReference type="InterPro" id="IPR020449">
    <property type="entry name" value="Tscrpt_reg_AraC-type_HTH"/>
</dbReference>
<dbReference type="PANTHER" id="PTHR46796:SF6">
    <property type="entry name" value="ARAC SUBFAMILY"/>
    <property type="match status" value="1"/>
</dbReference>
<dbReference type="PROSITE" id="PS01124">
    <property type="entry name" value="HTH_ARAC_FAMILY_2"/>
    <property type="match status" value="1"/>
</dbReference>
<protein>
    <recommendedName>
        <fullName evidence="5">HTH araC/xylS-type domain-containing protein</fullName>
    </recommendedName>
</protein>
<dbReference type="Pfam" id="PF02311">
    <property type="entry name" value="AraC_binding"/>
    <property type="match status" value="1"/>
</dbReference>
<dbReference type="Pfam" id="PF12833">
    <property type="entry name" value="HTH_18"/>
    <property type="match status" value="1"/>
</dbReference>
<dbReference type="InterPro" id="IPR018062">
    <property type="entry name" value="HTH_AraC-typ_CS"/>
</dbReference>
<evidence type="ECO:0000259" key="5">
    <source>
        <dbReference type="PROSITE" id="PS01124"/>
    </source>
</evidence>
<evidence type="ECO:0000313" key="6">
    <source>
        <dbReference type="EMBL" id="PDO10937.1"/>
    </source>
</evidence>
<dbReference type="Proteomes" id="UP000243688">
    <property type="component" value="Unassembled WGS sequence"/>
</dbReference>
<accession>A0A2A6E2F2</accession>
<evidence type="ECO:0000256" key="4">
    <source>
        <dbReference type="ARBA" id="ARBA00023163"/>
    </source>
</evidence>
<dbReference type="SUPFAM" id="SSF51215">
    <property type="entry name" value="Regulatory protein AraC"/>
    <property type="match status" value="1"/>
</dbReference>
<name>A0A2A6E2F2_9BACL</name>
<evidence type="ECO:0000313" key="7">
    <source>
        <dbReference type="Proteomes" id="UP000243688"/>
    </source>
</evidence>
<dbReference type="PANTHER" id="PTHR46796">
    <property type="entry name" value="HTH-TYPE TRANSCRIPTIONAL ACTIVATOR RHAS-RELATED"/>
    <property type="match status" value="1"/>
</dbReference>
<dbReference type="AlphaFoldDB" id="A0A2A6E2F2"/>
<reference evidence="6 7" key="1">
    <citation type="submission" date="2016-12" db="EMBL/GenBank/DDBJ databases">
        <title>Candidatus Reconcilibacillus cellulovorans genome.</title>
        <authorList>
            <person name="Kolinko S."/>
            <person name="Wu Y.-W."/>
            <person name="Tachea F."/>
            <person name="Denzel E."/>
            <person name="Hiras J."/>
            <person name="Baecker N."/>
            <person name="Chan L.J."/>
            <person name="Eichorst S.A."/>
            <person name="Frey D."/>
            <person name="Adams P.D."/>
            <person name="Pray T."/>
            <person name="Tanjore D."/>
            <person name="Petzold C.J."/>
            <person name="Gladden J.M."/>
            <person name="Simmons B.A."/>
            <person name="Singer S.W."/>
        </authorList>
    </citation>
    <scope>NUCLEOTIDE SEQUENCE [LARGE SCALE GENOMIC DNA]</scope>
    <source>
        <strain evidence="6">JTherm</strain>
    </source>
</reference>
<dbReference type="SUPFAM" id="SSF46689">
    <property type="entry name" value="Homeodomain-like"/>
    <property type="match status" value="2"/>
</dbReference>
<dbReference type="InterPro" id="IPR003313">
    <property type="entry name" value="AraC-bd"/>
</dbReference>
<dbReference type="InterPro" id="IPR018060">
    <property type="entry name" value="HTH_AraC"/>
</dbReference>
<comment type="caution">
    <text evidence="6">The sequence shown here is derived from an EMBL/GenBank/DDBJ whole genome shotgun (WGS) entry which is preliminary data.</text>
</comment>
<organism evidence="6 7">
    <name type="scientific">Candidatus Reconcilbacillus cellulovorans</name>
    <dbReference type="NCBI Taxonomy" id="1906605"/>
    <lineage>
        <taxon>Bacteria</taxon>
        <taxon>Bacillati</taxon>
        <taxon>Bacillota</taxon>
        <taxon>Bacilli</taxon>
        <taxon>Bacillales</taxon>
        <taxon>Paenibacillaceae</taxon>
        <taxon>Candidatus Reconcilbacillus</taxon>
    </lineage>
</organism>
<dbReference type="GO" id="GO:0003700">
    <property type="term" value="F:DNA-binding transcription factor activity"/>
    <property type="evidence" value="ECO:0007669"/>
    <property type="project" value="InterPro"/>
</dbReference>
<evidence type="ECO:0000256" key="1">
    <source>
        <dbReference type="ARBA" id="ARBA00023015"/>
    </source>
</evidence>
<sequence>MKKRRFFATAFEPHAPFWIESIGFNPDQEPIRRPTGYGWYHWLQTKDGEGEAIIGERVYRLLPTSGLMLLPHTPHRYYAVGGGRWSTFYLTFGGPLAAQATAVLGIDADRVYRWDAGCPLDRAVPDAALRLTSRRRLSGLDLSVEVYRFLVALKRYGRPDGVAVSIDRLEQRIAPLLAWLDRHFANPDVGVADMADVLGVSPRHLRELFKRVYGCSPYRYLLGQRLRRAKERLLSYPDEPVRTVAERVGFRDASHFIAAFRKAENMTPEQFRKLHLRR</sequence>
<evidence type="ECO:0000256" key="3">
    <source>
        <dbReference type="ARBA" id="ARBA00023159"/>
    </source>
</evidence>
<gene>
    <name evidence="6" type="ORF">BLM47_04490</name>
</gene>
<evidence type="ECO:0000256" key="2">
    <source>
        <dbReference type="ARBA" id="ARBA00023125"/>
    </source>
</evidence>
<keyword evidence="3" id="KW-0010">Activator</keyword>
<dbReference type="InterPro" id="IPR009057">
    <property type="entry name" value="Homeodomain-like_sf"/>
</dbReference>
<dbReference type="PROSITE" id="PS00041">
    <property type="entry name" value="HTH_ARAC_FAMILY_1"/>
    <property type="match status" value="1"/>
</dbReference>